<dbReference type="InterPro" id="IPR050832">
    <property type="entry name" value="Bact_Acetyltransf"/>
</dbReference>
<dbReference type="InterPro" id="IPR000182">
    <property type="entry name" value="GNAT_dom"/>
</dbReference>
<dbReference type="SUPFAM" id="SSF55729">
    <property type="entry name" value="Acyl-CoA N-acyltransferases (Nat)"/>
    <property type="match status" value="1"/>
</dbReference>
<dbReference type="Pfam" id="PF00583">
    <property type="entry name" value="Acetyltransf_1"/>
    <property type="match status" value="1"/>
</dbReference>
<keyword evidence="2" id="KW-0012">Acyltransferase</keyword>
<dbReference type="PANTHER" id="PTHR43877">
    <property type="entry name" value="AMINOALKYLPHOSPHONATE N-ACETYLTRANSFERASE-RELATED-RELATED"/>
    <property type="match status" value="1"/>
</dbReference>
<evidence type="ECO:0000313" key="5">
    <source>
        <dbReference type="Proteomes" id="UP000198926"/>
    </source>
</evidence>
<reference evidence="4 5" key="1">
    <citation type="submission" date="2016-10" db="EMBL/GenBank/DDBJ databases">
        <authorList>
            <person name="de Groot N.N."/>
        </authorList>
    </citation>
    <scope>NUCLEOTIDE SEQUENCE [LARGE SCALE GENOMIC DNA]</scope>
    <source>
        <strain evidence="4 5">DSM 29433</strain>
    </source>
</reference>
<protein>
    <submittedName>
        <fullName evidence="4">N-acetylglutamate synthase, GNAT family</fullName>
    </submittedName>
</protein>
<accession>A0A1I6N1S8</accession>
<dbReference type="Proteomes" id="UP000198926">
    <property type="component" value="Unassembled WGS sequence"/>
</dbReference>
<proteinExistence type="predicted"/>
<feature type="domain" description="N-acetyltransferase" evidence="3">
    <location>
        <begin position="1"/>
        <end position="139"/>
    </location>
</feature>
<evidence type="ECO:0000313" key="4">
    <source>
        <dbReference type="EMBL" id="SFS21896.1"/>
    </source>
</evidence>
<keyword evidence="1" id="KW-0808">Transferase</keyword>
<evidence type="ECO:0000256" key="1">
    <source>
        <dbReference type="ARBA" id="ARBA00022679"/>
    </source>
</evidence>
<keyword evidence="5" id="KW-1185">Reference proteome</keyword>
<dbReference type="InterPro" id="IPR016181">
    <property type="entry name" value="Acyl_CoA_acyltransferase"/>
</dbReference>
<gene>
    <name evidence="4" type="ORF">SAMN05444714_3002</name>
</gene>
<evidence type="ECO:0000256" key="2">
    <source>
        <dbReference type="ARBA" id="ARBA00023315"/>
    </source>
</evidence>
<dbReference type="Gene3D" id="3.40.630.30">
    <property type="match status" value="1"/>
</dbReference>
<dbReference type="EMBL" id="FOZM01000003">
    <property type="protein sequence ID" value="SFS21896.1"/>
    <property type="molecule type" value="Genomic_DNA"/>
</dbReference>
<organism evidence="4 5">
    <name type="scientific">Yoonia litorea</name>
    <dbReference type="NCBI Taxonomy" id="1123755"/>
    <lineage>
        <taxon>Bacteria</taxon>
        <taxon>Pseudomonadati</taxon>
        <taxon>Pseudomonadota</taxon>
        <taxon>Alphaproteobacteria</taxon>
        <taxon>Rhodobacterales</taxon>
        <taxon>Paracoccaceae</taxon>
        <taxon>Yoonia</taxon>
    </lineage>
</organism>
<dbReference type="RefSeq" id="WP_090210144.1">
    <property type="nucleotide sequence ID" value="NZ_FOZM01000003.1"/>
</dbReference>
<dbReference type="GO" id="GO:0016747">
    <property type="term" value="F:acyltransferase activity, transferring groups other than amino-acyl groups"/>
    <property type="evidence" value="ECO:0007669"/>
    <property type="project" value="InterPro"/>
</dbReference>
<dbReference type="CDD" id="cd04301">
    <property type="entry name" value="NAT_SF"/>
    <property type="match status" value="1"/>
</dbReference>
<name>A0A1I6N1S8_9RHOB</name>
<dbReference type="PROSITE" id="PS51186">
    <property type="entry name" value="GNAT"/>
    <property type="match status" value="1"/>
</dbReference>
<sequence>MIIRRASDDDAEALTALITAAYAPYQHLGLPPVAEGVADDITRHYVWVAEVAGVVRGGIVLIMSGDAYIANLAVHPDAGGQGIGSALISKACDLARCAGFEEIGLATHVGMTETQAFYRRLGWIETGHEGLRAYFKKDL</sequence>
<dbReference type="OrthoDB" id="281808at2"/>
<evidence type="ECO:0000259" key="3">
    <source>
        <dbReference type="PROSITE" id="PS51186"/>
    </source>
</evidence>
<dbReference type="AlphaFoldDB" id="A0A1I6N1S8"/>
<dbReference type="STRING" id="1123755.SAMN05444714_3002"/>